<keyword evidence="6 8" id="KW-0472">Membrane</keyword>
<feature type="transmembrane region" description="Helical" evidence="8">
    <location>
        <begin position="439"/>
        <end position="462"/>
    </location>
</feature>
<proteinExistence type="inferred from homology"/>
<gene>
    <name evidence="9" type="ORF">TCEB3V08_LOCUS8889</name>
</gene>
<organism evidence="9">
    <name type="scientific">Timema cristinae</name>
    <name type="common">Walking stick</name>
    <dbReference type="NCBI Taxonomy" id="61476"/>
    <lineage>
        <taxon>Eukaryota</taxon>
        <taxon>Metazoa</taxon>
        <taxon>Ecdysozoa</taxon>
        <taxon>Arthropoda</taxon>
        <taxon>Hexapoda</taxon>
        <taxon>Insecta</taxon>
        <taxon>Pterygota</taxon>
        <taxon>Neoptera</taxon>
        <taxon>Polyneoptera</taxon>
        <taxon>Phasmatodea</taxon>
        <taxon>Timematodea</taxon>
        <taxon>Timematoidea</taxon>
        <taxon>Timematidae</taxon>
        <taxon>Timema</taxon>
    </lineage>
</organism>
<accession>A0A7R9H415</accession>
<keyword evidence="7" id="KW-0325">Glycoprotein</keyword>
<dbReference type="InterPro" id="IPR002159">
    <property type="entry name" value="CD36_fam"/>
</dbReference>
<evidence type="ECO:0000256" key="3">
    <source>
        <dbReference type="ARBA" id="ARBA00022475"/>
    </source>
</evidence>
<dbReference type="GO" id="GO:0005044">
    <property type="term" value="F:scavenger receptor activity"/>
    <property type="evidence" value="ECO:0007669"/>
    <property type="project" value="TreeGrafter"/>
</dbReference>
<name>A0A7R9H415_TIMCR</name>
<keyword evidence="3" id="KW-1003">Cell membrane</keyword>
<dbReference type="GO" id="GO:0005886">
    <property type="term" value="C:plasma membrane"/>
    <property type="evidence" value="ECO:0007669"/>
    <property type="project" value="UniProtKB-SubCell"/>
</dbReference>
<evidence type="ECO:0000256" key="1">
    <source>
        <dbReference type="ARBA" id="ARBA00004236"/>
    </source>
</evidence>
<evidence type="ECO:0000256" key="4">
    <source>
        <dbReference type="ARBA" id="ARBA00022692"/>
    </source>
</evidence>
<evidence type="ECO:0000256" key="6">
    <source>
        <dbReference type="ARBA" id="ARBA00023136"/>
    </source>
</evidence>
<dbReference type="PANTHER" id="PTHR11923:SF93">
    <property type="entry name" value="GH07959P-RELATED"/>
    <property type="match status" value="1"/>
</dbReference>
<dbReference type="PANTHER" id="PTHR11923">
    <property type="entry name" value="SCAVENGER RECEPTOR CLASS B TYPE-1 SR-B1"/>
    <property type="match status" value="1"/>
</dbReference>
<sequence>MYLNEGNVSGEYSKEQGVGYRQFVMYLNEGNVSGEYSKEQGVGYRQFVMHLNEGNVSGEYSKEQGVGYRQFVMHLNEGNVSGEYSKEQGVGYRQFVMHLNEGNVSGEYSKEQGVGYRQFVMHLNEGNVSGEYSKEQGVGYRQFTAGFVARDWGYFMQKSISLSFSSIGQTVAITKMVGQLLFDGFEDPIINMGSAFPLPNTLQIPYDKFGWFYQRNGSYLYDGLFNIDTGQGDIGHVGELKNWNYRNTTEFYQGTCAQIDGTAGELWPPKRGREDRVTMYSTDLCRSISFDYTDEYEVEGILGYRYSGGPGIVDNGTLDPTNECFCGGECVPSGVLNVSSCRFGAPAFISYPHFYQADQVYLDQVEGMQPDEEKHRFYVTLEPNTGIPLDVAARFQVNILLDQRPYISLFKNVPKIFFPMLWFEERAAMPQEMASQLKLLLHLPTIGLLVSITLVLIGLITASTTALCSVCRNVNPSLNDSDRKTSNGAMKGKESMLPLMDRNENSTKTILAT</sequence>
<keyword evidence="5 8" id="KW-1133">Transmembrane helix</keyword>
<evidence type="ECO:0000256" key="8">
    <source>
        <dbReference type="SAM" id="Phobius"/>
    </source>
</evidence>
<evidence type="ECO:0000256" key="7">
    <source>
        <dbReference type="ARBA" id="ARBA00023180"/>
    </source>
</evidence>
<dbReference type="Pfam" id="PF01130">
    <property type="entry name" value="CD36"/>
    <property type="match status" value="1"/>
</dbReference>
<comment type="similarity">
    <text evidence="2">Belongs to the CD36 family.</text>
</comment>
<comment type="subcellular location">
    <subcellularLocation>
        <location evidence="1">Cell membrane</location>
    </subcellularLocation>
</comment>
<dbReference type="AlphaFoldDB" id="A0A7R9H415"/>
<dbReference type="GO" id="GO:0005737">
    <property type="term" value="C:cytoplasm"/>
    <property type="evidence" value="ECO:0007669"/>
    <property type="project" value="TreeGrafter"/>
</dbReference>
<protein>
    <submittedName>
        <fullName evidence="9">Uncharacterized protein</fullName>
    </submittedName>
</protein>
<dbReference type="PRINTS" id="PR01609">
    <property type="entry name" value="CD36FAMILY"/>
</dbReference>
<evidence type="ECO:0000256" key="2">
    <source>
        <dbReference type="ARBA" id="ARBA00010532"/>
    </source>
</evidence>
<reference evidence="9" key="1">
    <citation type="submission" date="2020-11" db="EMBL/GenBank/DDBJ databases">
        <authorList>
            <person name="Tran Van P."/>
        </authorList>
    </citation>
    <scope>NUCLEOTIDE SEQUENCE</scope>
</reference>
<evidence type="ECO:0000313" key="9">
    <source>
        <dbReference type="EMBL" id="CAD7407146.1"/>
    </source>
</evidence>
<evidence type="ECO:0000256" key="5">
    <source>
        <dbReference type="ARBA" id="ARBA00022989"/>
    </source>
</evidence>
<keyword evidence="4 8" id="KW-0812">Transmembrane</keyword>
<dbReference type="EMBL" id="OC320071">
    <property type="protein sequence ID" value="CAD7407146.1"/>
    <property type="molecule type" value="Genomic_DNA"/>
</dbReference>